<keyword evidence="4" id="KW-0949">S-adenosyl-L-methionine</keyword>
<dbReference type="GO" id="GO:0032259">
    <property type="term" value="P:methylation"/>
    <property type="evidence" value="ECO:0007669"/>
    <property type="project" value="UniProtKB-KW"/>
</dbReference>
<dbReference type="InterPro" id="IPR004556">
    <property type="entry name" value="HemK-like"/>
</dbReference>
<evidence type="ECO:0000259" key="6">
    <source>
        <dbReference type="Pfam" id="PF05175"/>
    </source>
</evidence>
<evidence type="ECO:0000256" key="5">
    <source>
        <dbReference type="ARBA" id="ARBA00048391"/>
    </source>
</evidence>
<sequence>MTAEDLDRFSQRVERRTRREPLQHILGTANFLGYDFQVSAEVLIPRPETELLVELALEFLRHLPNPSVFDLGTGSGCIALALAKRCSKAGIIGSDVSKEALVLARANAVSLGTLGQVEFRHADGLAALAKGEQVDLILSNPPYIPTANIDTLQPEVRDHDPRLALDGGADGMLFYRLLAEEGQSHLKSGAKLMAEFGDGQAAAIVDLFSQAGWPSVTTANDLSHQPRIVIASAGH</sequence>
<keyword evidence="3" id="KW-0808">Transferase</keyword>
<dbReference type="InterPro" id="IPR040758">
    <property type="entry name" value="PrmC_N"/>
</dbReference>
<dbReference type="InterPro" id="IPR050320">
    <property type="entry name" value="N5-glutamine_MTase"/>
</dbReference>
<dbReference type="Pfam" id="PF05175">
    <property type="entry name" value="MTS"/>
    <property type="match status" value="1"/>
</dbReference>
<dbReference type="Gene3D" id="3.40.50.150">
    <property type="entry name" value="Vaccinia Virus protein VP39"/>
    <property type="match status" value="1"/>
</dbReference>
<evidence type="ECO:0000256" key="4">
    <source>
        <dbReference type="ARBA" id="ARBA00022691"/>
    </source>
</evidence>
<feature type="domain" description="Methyltransferase small" evidence="6">
    <location>
        <begin position="60"/>
        <end position="144"/>
    </location>
</feature>
<dbReference type="InterPro" id="IPR019874">
    <property type="entry name" value="RF_methyltr_PrmC"/>
</dbReference>
<gene>
    <name evidence="8" type="ORF">METZ01_LOCUS76262</name>
</gene>
<evidence type="ECO:0000256" key="2">
    <source>
        <dbReference type="ARBA" id="ARBA00022603"/>
    </source>
</evidence>
<dbReference type="InterPro" id="IPR002052">
    <property type="entry name" value="DNA_methylase_N6_adenine_CS"/>
</dbReference>
<dbReference type="Gene3D" id="1.10.8.10">
    <property type="entry name" value="DNA helicase RuvA subunit, C-terminal domain"/>
    <property type="match status" value="1"/>
</dbReference>
<evidence type="ECO:0000313" key="8">
    <source>
        <dbReference type="EMBL" id="SVA23408.1"/>
    </source>
</evidence>
<keyword evidence="2" id="KW-0489">Methyltransferase</keyword>
<accession>A0A381U786</accession>
<dbReference type="NCBIfam" id="TIGR00536">
    <property type="entry name" value="hemK_fam"/>
    <property type="match status" value="1"/>
</dbReference>
<organism evidence="8">
    <name type="scientific">marine metagenome</name>
    <dbReference type="NCBI Taxonomy" id="408172"/>
    <lineage>
        <taxon>unclassified sequences</taxon>
        <taxon>metagenomes</taxon>
        <taxon>ecological metagenomes</taxon>
    </lineage>
</organism>
<dbReference type="InterPro" id="IPR029063">
    <property type="entry name" value="SAM-dependent_MTases_sf"/>
</dbReference>
<dbReference type="CDD" id="cd02440">
    <property type="entry name" value="AdoMet_MTases"/>
    <property type="match status" value="1"/>
</dbReference>
<dbReference type="PANTHER" id="PTHR18895:SF74">
    <property type="entry name" value="MTRF1L RELEASE FACTOR GLUTAMINE METHYLTRANSFERASE"/>
    <property type="match status" value="1"/>
</dbReference>
<reference evidence="8" key="1">
    <citation type="submission" date="2018-05" db="EMBL/GenBank/DDBJ databases">
        <authorList>
            <person name="Lanie J.A."/>
            <person name="Ng W.-L."/>
            <person name="Kazmierczak K.M."/>
            <person name="Andrzejewski T.M."/>
            <person name="Davidsen T.M."/>
            <person name="Wayne K.J."/>
            <person name="Tettelin H."/>
            <person name="Glass J.I."/>
            <person name="Rusch D."/>
            <person name="Podicherti R."/>
            <person name="Tsui H.-C.T."/>
            <person name="Winkler M.E."/>
        </authorList>
    </citation>
    <scope>NUCLEOTIDE SEQUENCE</scope>
</reference>
<dbReference type="EC" id="2.1.1.297" evidence="1"/>
<evidence type="ECO:0000256" key="1">
    <source>
        <dbReference type="ARBA" id="ARBA00012771"/>
    </source>
</evidence>
<feature type="domain" description="Release factor glutamine methyltransferase N-terminal" evidence="7">
    <location>
        <begin position="1"/>
        <end position="27"/>
    </location>
</feature>
<dbReference type="Pfam" id="PF17827">
    <property type="entry name" value="PrmC_N"/>
    <property type="match status" value="1"/>
</dbReference>
<dbReference type="InterPro" id="IPR007848">
    <property type="entry name" value="Small_mtfrase_dom"/>
</dbReference>
<name>A0A381U786_9ZZZZ</name>
<dbReference type="NCBIfam" id="TIGR03534">
    <property type="entry name" value="RF_mod_PrmC"/>
    <property type="match status" value="1"/>
</dbReference>
<dbReference type="PANTHER" id="PTHR18895">
    <property type="entry name" value="HEMK METHYLTRANSFERASE"/>
    <property type="match status" value="1"/>
</dbReference>
<dbReference type="EMBL" id="UINC01005765">
    <property type="protein sequence ID" value="SVA23408.1"/>
    <property type="molecule type" value="Genomic_DNA"/>
</dbReference>
<dbReference type="AlphaFoldDB" id="A0A381U786"/>
<protein>
    <recommendedName>
        <fullName evidence="1">peptide chain release factor N(5)-glutamine methyltransferase</fullName>
        <ecNumber evidence="1">2.1.1.297</ecNumber>
    </recommendedName>
</protein>
<evidence type="ECO:0000256" key="3">
    <source>
        <dbReference type="ARBA" id="ARBA00022679"/>
    </source>
</evidence>
<dbReference type="GO" id="GO:0003676">
    <property type="term" value="F:nucleic acid binding"/>
    <property type="evidence" value="ECO:0007669"/>
    <property type="project" value="InterPro"/>
</dbReference>
<dbReference type="SUPFAM" id="SSF53335">
    <property type="entry name" value="S-adenosyl-L-methionine-dependent methyltransferases"/>
    <property type="match status" value="1"/>
</dbReference>
<dbReference type="GO" id="GO:0102559">
    <property type="term" value="F:peptide chain release factor N(5)-glutamine methyltransferase activity"/>
    <property type="evidence" value="ECO:0007669"/>
    <property type="project" value="UniProtKB-EC"/>
</dbReference>
<dbReference type="HAMAP" id="MF_02126">
    <property type="entry name" value="RF_methyltr_PrmC"/>
    <property type="match status" value="1"/>
</dbReference>
<proteinExistence type="inferred from homology"/>
<evidence type="ECO:0000259" key="7">
    <source>
        <dbReference type="Pfam" id="PF17827"/>
    </source>
</evidence>
<dbReference type="PROSITE" id="PS00092">
    <property type="entry name" value="N6_MTASE"/>
    <property type="match status" value="1"/>
</dbReference>
<comment type="catalytic activity">
    <reaction evidence="5">
        <text>L-glutaminyl-[peptide chain release factor] + S-adenosyl-L-methionine = N(5)-methyl-L-glutaminyl-[peptide chain release factor] + S-adenosyl-L-homocysteine + H(+)</text>
        <dbReference type="Rhea" id="RHEA:42896"/>
        <dbReference type="Rhea" id="RHEA-COMP:10271"/>
        <dbReference type="Rhea" id="RHEA-COMP:10272"/>
        <dbReference type="ChEBI" id="CHEBI:15378"/>
        <dbReference type="ChEBI" id="CHEBI:30011"/>
        <dbReference type="ChEBI" id="CHEBI:57856"/>
        <dbReference type="ChEBI" id="CHEBI:59789"/>
        <dbReference type="ChEBI" id="CHEBI:61891"/>
        <dbReference type="EC" id="2.1.1.297"/>
    </reaction>
</comment>